<evidence type="ECO:0000256" key="3">
    <source>
        <dbReference type="ARBA" id="ARBA00023002"/>
    </source>
</evidence>
<sequence>MGQAIKPAMTTLASFDLSNNVALVTGGGSGIGKMIATGLADAGARVYITSRNTDGRLEETTNEYKGKGQIIPISMDVTDKDSITKVKHELERREGKLHILVNNAGASGPQSDFLNQPTPRAQHSASFLGPALFAAESFEEWSYVYSINTFSLYFVTVAFLDLLDKGTKDLEARGQLHSASVINITSISGQIKLAQRHFGYNSSKAAASHLTKMLSTEFAVKGIRVRVNAISPGVYESRMTHDTIAGRAATDAVGMGIESIPEGRPGTGEEMAGTAVYLASSAAGYMNGQELIIDGGYLAVNPSRV</sequence>
<comment type="similarity">
    <text evidence="1">Belongs to the short-chain dehydrogenases/reductases (SDR) family.</text>
</comment>
<comment type="caution">
    <text evidence="4">The sequence shown here is derived from an EMBL/GenBank/DDBJ whole genome shotgun (WGS) entry which is preliminary data.</text>
</comment>
<dbReference type="Gene3D" id="3.40.50.720">
    <property type="entry name" value="NAD(P)-binding Rossmann-like Domain"/>
    <property type="match status" value="1"/>
</dbReference>
<keyword evidence="2" id="KW-0521">NADP</keyword>
<dbReference type="PRINTS" id="PR00081">
    <property type="entry name" value="GDHRDH"/>
</dbReference>
<keyword evidence="5" id="KW-1185">Reference proteome</keyword>
<dbReference type="FunFam" id="3.40.50.720:FF:000084">
    <property type="entry name" value="Short-chain dehydrogenase reductase"/>
    <property type="match status" value="1"/>
</dbReference>
<dbReference type="PANTHER" id="PTHR43618">
    <property type="entry name" value="7-ALPHA-HYDROXYSTEROID DEHYDROGENASE"/>
    <property type="match status" value="1"/>
</dbReference>
<dbReference type="OrthoDB" id="3819888at2759"/>
<evidence type="ECO:0000256" key="1">
    <source>
        <dbReference type="ARBA" id="ARBA00006484"/>
    </source>
</evidence>
<dbReference type="InterPro" id="IPR002347">
    <property type="entry name" value="SDR_fam"/>
</dbReference>
<dbReference type="AlphaFoldDB" id="A0A5M3ML46"/>
<dbReference type="PANTHER" id="PTHR43618:SF4">
    <property type="entry name" value="SHORT CHAIN DEHYDROGENASE_REDUCTASE FAMILY (AFU_ORTHOLOGUE AFUA_7G04540)"/>
    <property type="match status" value="1"/>
</dbReference>
<dbReference type="PRINTS" id="PR00080">
    <property type="entry name" value="SDRFAMILY"/>
</dbReference>
<dbReference type="InterPro" id="IPR052178">
    <property type="entry name" value="Sec_Metab_Biosynth_SDR"/>
</dbReference>
<dbReference type="InterPro" id="IPR036291">
    <property type="entry name" value="NAD(P)-bd_dom_sf"/>
</dbReference>
<protein>
    <submittedName>
        <fullName evidence="4">Short-chain dehydrogenase</fullName>
    </submittedName>
</protein>
<dbReference type="EMBL" id="JH711580">
    <property type="protein sequence ID" value="EIW79737.1"/>
    <property type="molecule type" value="Genomic_DNA"/>
</dbReference>
<dbReference type="GO" id="GO:0016491">
    <property type="term" value="F:oxidoreductase activity"/>
    <property type="evidence" value="ECO:0007669"/>
    <property type="project" value="UniProtKB-KW"/>
</dbReference>
<dbReference type="GeneID" id="19201115"/>
<reference evidence="5" key="1">
    <citation type="journal article" date="2012" name="Science">
        <title>The Paleozoic origin of enzymatic lignin decomposition reconstructed from 31 fungal genomes.</title>
        <authorList>
            <person name="Floudas D."/>
            <person name="Binder M."/>
            <person name="Riley R."/>
            <person name="Barry K."/>
            <person name="Blanchette R.A."/>
            <person name="Henrissat B."/>
            <person name="Martinez A.T."/>
            <person name="Otillar R."/>
            <person name="Spatafora J.W."/>
            <person name="Yadav J.S."/>
            <person name="Aerts A."/>
            <person name="Benoit I."/>
            <person name="Boyd A."/>
            <person name="Carlson A."/>
            <person name="Copeland A."/>
            <person name="Coutinho P.M."/>
            <person name="de Vries R.P."/>
            <person name="Ferreira P."/>
            <person name="Findley K."/>
            <person name="Foster B."/>
            <person name="Gaskell J."/>
            <person name="Glotzer D."/>
            <person name="Gorecki P."/>
            <person name="Heitman J."/>
            <person name="Hesse C."/>
            <person name="Hori C."/>
            <person name="Igarashi K."/>
            <person name="Jurgens J.A."/>
            <person name="Kallen N."/>
            <person name="Kersten P."/>
            <person name="Kohler A."/>
            <person name="Kuees U."/>
            <person name="Kumar T.K.A."/>
            <person name="Kuo A."/>
            <person name="LaButti K."/>
            <person name="Larrondo L.F."/>
            <person name="Lindquist E."/>
            <person name="Ling A."/>
            <person name="Lombard V."/>
            <person name="Lucas S."/>
            <person name="Lundell T."/>
            <person name="Martin R."/>
            <person name="McLaughlin D.J."/>
            <person name="Morgenstern I."/>
            <person name="Morin E."/>
            <person name="Murat C."/>
            <person name="Nagy L.G."/>
            <person name="Nolan M."/>
            <person name="Ohm R.A."/>
            <person name="Patyshakuliyeva A."/>
            <person name="Rokas A."/>
            <person name="Ruiz-Duenas F.J."/>
            <person name="Sabat G."/>
            <person name="Salamov A."/>
            <person name="Samejima M."/>
            <person name="Schmutz J."/>
            <person name="Slot J.C."/>
            <person name="St John F."/>
            <person name="Stenlid J."/>
            <person name="Sun H."/>
            <person name="Sun S."/>
            <person name="Syed K."/>
            <person name="Tsang A."/>
            <person name="Wiebenga A."/>
            <person name="Young D."/>
            <person name="Pisabarro A."/>
            <person name="Eastwood D.C."/>
            <person name="Martin F."/>
            <person name="Cullen D."/>
            <person name="Grigoriev I.V."/>
            <person name="Hibbett D.S."/>
        </authorList>
    </citation>
    <scope>NUCLEOTIDE SEQUENCE [LARGE SCALE GENOMIC DNA]</scope>
    <source>
        <strain evidence="5">RWD-64-598 SS2</strain>
    </source>
</reference>
<keyword evidence="3" id="KW-0560">Oxidoreductase</keyword>
<evidence type="ECO:0000313" key="4">
    <source>
        <dbReference type="EMBL" id="EIW79737.1"/>
    </source>
</evidence>
<evidence type="ECO:0000313" key="5">
    <source>
        <dbReference type="Proteomes" id="UP000053558"/>
    </source>
</evidence>
<gene>
    <name evidence="4" type="ORF">CONPUDRAFT_137983</name>
</gene>
<dbReference type="KEGG" id="cput:CONPUDRAFT_137983"/>
<organism evidence="4 5">
    <name type="scientific">Coniophora puteana (strain RWD-64-598)</name>
    <name type="common">Brown rot fungus</name>
    <dbReference type="NCBI Taxonomy" id="741705"/>
    <lineage>
        <taxon>Eukaryota</taxon>
        <taxon>Fungi</taxon>
        <taxon>Dikarya</taxon>
        <taxon>Basidiomycota</taxon>
        <taxon>Agaricomycotina</taxon>
        <taxon>Agaricomycetes</taxon>
        <taxon>Agaricomycetidae</taxon>
        <taxon>Boletales</taxon>
        <taxon>Coniophorineae</taxon>
        <taxon>Coniophoraceae</taxon>
        <taxon>Coniophora</taxon>
    </lineage>
</organism>
<proteinExistence type="inferred from homology"/>
<dbReference type="OMA" id="LETMFFM"/>
<accession>A0A5M3ML46</accession>
<dbReference type="PROSITE" id="PS00061">
    <property type="entry name" value="ADH_SHORT"/>
    <property type="match status" value="1"/>
</dbReference>
<evidence type="ECO:0000256" key="2">
    <source>
        <dbReference type="ARBA" id="ARBA00022857"/>
    </source>
</evidence>
<dbReference type="Pfam" id="PF13561">
    <property type="entry name" value="adh_short_C2"/>
    <property type="match status" value="1"/>
</dbReference>
<dbReference type="Proteomes" id="UP000053558">
    <property type="component" value="Unassembled WGS sequence"/>
</dbReference>
<dbReference type="RefSeq" id="XP_007770095.1">
    <property type="nucleotide sequence ID" value="XM_007771905.1"/>
</dbReference>
<dbReference type="InterPro" id="IPR020904">
    <property type="entry name" value="Sc_DH/Rdtase_CS"/>
</dbReference>
<name>A0A5M3ML46_CONPW</name>
<dbReference type="CDD" id="cd05233">
    <property type="entry name" value="SDR_c"/>
    <property type="match status" value="1"/>
</dbReference>
<dbReference type="SUPFAM" id="SSF51735">
    <property type="entry name" value="NAD(P)-binding Rossmann-fold domains"/>
    <property type="match status" value="1"/>
</dbReference>